<evidence type="ECO:0000259" key="5">
    <source>
        <dbReference type="PROSITE" id="PS50932"/>
    </source>
</evidence>
<dbReference type="InterPro" id="IPR028082">
    <property type="entry name" value="Peripla_BP_I"/>
</dbReference>
<feature type="region of interest" description="Disordered" evidence="4">
    <location>
        <begin position="257"/>
        <end position="297"/>
    </location>
</feature>
<dbReference type="Gene3D" id="3.40.50.2300">
    <property type="match status" value="2"/>
</dbReference>
<protein>
    <recommendedName>
        <fullName evidence="5">HTH lacI-type domain-containing protein</fullName>
    </recommendedName>
</protein>
<gene>
    <name evidence="6" type="ORF">GCM10025865_06210</name>
</gene>
<keyword evidence="1" id="KW-0805">Transcription regulation</keyword>
<dbReference type="SMART" id="SM00354">
    <property type="entry name" value="HTH_LACI"/>
    <property type="match status" value="1"/>
</dbReference>
<dbReference type="Gene3D" id="1.10.260.40">
    <property type="entry name" value="lambda repressor-like DNA-binding domains"/>
    <property type="match status" value="1"/>
</dbReference>
<proteinExistence type="predicted"/>
<dbReference type="Pfam" id="PF00356">
    <property type="entry name" value="LacI"/>
    <property type="match status" value="1"/>
</dbReference>
<keyword evidence="7" id="KW-1185">Reference proteome</keyword>
<dbReference type="SUPFAM" id="SSF53822">
    <property type="entry name" value="Periplasmic binding protein-like I"/>
    <property type="match status" value="1"/>
</dbReference>
<dbReference type="PANTHER" id="PTHR30146:SF109">
    <property type="entry name" value="HTH-TYPE TRANSCRIPTIONAL REGULATOR GALS"/>
    <property type="match status" value="1"/>
</dbReference>
<dbReference type="PROSITE" id="PS50932">
    <property type="entry name" value="HTH_LACI_2"/>
    <property type="match status" value="1"/>
</dbReference>
<dbReference type="InterPro" id="IPR000843">
    <property type="entry name" value="HTH_LacI"/>
</dbReference>
<dbReference type="Proteomes" id="UP001321475">
    <property type="component" value="Chromosome"/>
</dbReference>
<accession>A0ABM8FZW9</accession>
<reference evidence="7" key="1">
    <citation type="journal article" date="2019" name="Int. J. Syst. Evol. Microbiol.">
        <title>The Global Catalogue of Microorganisms (GCM) 10K type strain sequencing project: providing services to taxonomists for standard genome sequencing and annotation.</title>
        <authorList>
            <consortium name="The Broad Institute Genomics Platform"/>
            <consortium name="The Broad Institute Genome Sequencing Center for Infectious Disease"/>
            <person name="Wu L."/>
            <person name="Ma J."/>
        </authorList>
    </citation>
    <scope>NUCLEOTIDE SEQUENCE [LARGE SCALE GENOMIC DNA]</scope>
    <source>
        <strain evidence="7">NBRC 108565</strain>
    </source>
</reference>
<dbReference type="CDD" id="cd01392">
    <property type="entry name" value="HTH_LacI"/>
    <property type="match status" value="1"/>
</dbReference>
<feature type="region of interest" description="Disordered" evidence="4">
    <location>
        <begin position="1"/>
        <end position="37"/>
    </location>
</feature>
<dbReference type="InterPro" id="IPR025997">
    <property type="entry name" value="SBP_2_dom"/>
</dbReference>
<evidence type="ECO:0000256" key="3">
    <source>
        <dbReference type="ARBA" id="ARBA00023163"/>
    </source>
</evidence>
<evidence type="ECO:0000313" key="6">
    <source>
        <dbReference type="EMBL" id="BDZ41322.1"/>
    </source>
</evidence>
<keyword evidence="3" id="KW-0804">Transcription</keyword>
<evidence type="ECO:0000256" key="1">
    <source>
        <dbReference type="ARBA" id="ARBA00023015"/>
    </source>
</evidence>
<keyword evidence="2" id="KW-0238">DNA-binding</keyword>
<feature type="compositionally biased region" description="Low complexity" evidence="4">
    <location>
        <begin position="278"/>
        <end position="297"/>
    </location>
</feature>
<feature type="domain" description="HTH lacI-type" evidence="5">
    <location>
        <begin position="12"/>
        <end position="66"/>
    </location>
</feature>
<dbReference type="PROSITE" id="PS00356">
    <property type="entry name" value="HTH_LACI_1"/>
    <property type="match status" value="1"/>
</dbReference>
<organism evidence="6 7">
    <name type="scientific">Paraoerskovia sediminicola</name>
    <dbReference type="NCBI Taxonomy" id="1138587"/>
    <lineage>
        <taxon>Bacteria</taxon>
        <taxon>Bacillati</taxon>
        <taxon>Actinomycetota</taxon>
        <taxon>Actinomycetes</taxon>
        <taxon>Micrococcales</taxon>
        <taxon>Cellulomonadaceae</taxon>
        <taxon>Paraoerskovia</taxon>
    </lineage>
</organism>
<dbReference type="SUPFAM" id="SSF47413">
    <property type="entry name" value="lambda repressor-like DNA-binding domains"/>
    <property type="match status" value="1"/>
</dbReference>
<evidence type="ECO:0000313" key="7">
    <source>
        <dbReference type="Proteomes" id="UP001321475"/>
    </source>
</evidence>
<sequence length="297" mass="31086">MAGTGGTQPRPPAMSDVAHEAGVSHQTVSRVLNDHPSVRPETRDRVLVAIERLGYRRNSAARALVTRRSATIGVVTTGSALYGPTSTLVAIERAARDAGYFVGVATLTSLDAASVHTALEHFLDQAVEGVVVIAPQDDVAQAVERFSADVPLVLVAAREPDPARKAHEIAVDQRAGARAATAHLAGLGHREVLHLAGPQDWFDARERVAGWREALAAAGTEGTLRQGDWTSARGYRVGGELADQVVAGAARRRCSPRTTSSRSVCSAPSGSAVCACPSRSRSSGSTTSRGASTSSRR</sequence>
<evidence type="ECO:0000256" key="4">
    <source>
        <dbReference type="SAM" id="MobiDB-lite"/>
    </source>
</evidence>
<evidence type="ECO:0000256" key="2">
    <source>
        <dbReference type="ARBA" id="ARBA00023125"/>
    </source>
</evidence>
<dbReference type="PANTHER" id="PTHR30146">
    <property type="entry name" value="LACI-RELATED TRANSCRIPTIONAL REPRESSOR"/>
    <property type="match status" value="1"/>
</dbReference>
<dbReference type="InterPro" id="IPR010982">
    <property type="entry name" value="Lambda_DNA-bd_dom_sf"/>
</dbReference>
<feature type="compositionally biased region" description="Low complexity" evidence="4">
    <location>
        <begin position="257"/>
        <end position="266"/>
    </location>
</feature>
<name>A0ABM8FZW9_9CELL</name>
<dbReference type="EMBL" id="AP027729">
    <property type="protein sequence ID" value="BDZ41322.1"/>
    <property type="molecule type" value="Genomic_DNA"/>
</dbReference>
<dbReference type="Pfam" id="PF13407">
    <property type="entry name" value="Peripla_BP_4"/>
    <property type="match status" value="1"/>
</dbReference>